<protein>
    <recommendedName>
        <fullName evidence="5">MIF4G domain-containing protein</fullName>
    </recommendedName>
</protein>
<gene>
    <name evidence="6" type="primary">NDAI0C01910</name>
    <name evidence="6" type="ordered locus">NDAI_0C01910</name>
</gene>
<dbReference type="GO" id="GO:0070478">
    <property type="term" value="P:nuclear-transcribed mRNA catabolic process, 3'-5' exonucleolytic nonsense-mediated decay"/>
    <property type="evidence" value="ECO:0007669"/>
    <property type="project" value="EnsemblFungi"/>
</dbReference>
<dbReference type="InterPro" id="IPR016024">
    <property type="entry name" value="ARM-type_fold"/>
</dbReference>
<evidence type="ECO:0000256" key="4">
    <source>
        <dbReference type="SAM" id="MobiDB-lite"/>
    </source>
</evidence>
<evidence type="ECO:0000313" key="6">
    <source>
        <dbReference type="EMBL" id="CCD23851.1"/>
    </source>
</evidence>
<accession>G0W7U0</accession>
<feature type="compositionally biased region" description="Basic and acidic residues" evidence="4">
    <location>
        <begin position="884"/>
        <end position="893"/>
    </location>
</feature>
<dbReference type="Pfam" id="PF04050">
    <property type="entry name" value="Upf2"/>
    <property type="match status" value="1"/>
</dbReference>
<feature type="domain" description="MIF4G" evidence="5">
    <location>
        <begin position="34"/>
        <end position="245"/>
    </location>
</feature>
<dbReference type="AlphaFoldDB" id="G0W7U0"/>
<feature type="compositionally biased region" description="Basic and acidic residues" evidence="4">
    <location>
        <begin position="930"/>
        <end position="940"/>
    </location>
</feature>
<feature type="coiled-coil region" evidence="3">
    <location>
        <begin position="940"/>
        <end position="976"/>
    </location>
</feature>
<dbReference type="InterPro" id="IPR003890">
    <property type="entry name" value="MIF4G-like_typ-3"/>
</dbReference>
<dbReference type="GO" id="GO:0006310">
    <property type="term" value="P:DNA recombination"/>
    <property type="evidence" value="ECO:0007669"/>
    <property type="project" value="EnsemblFungi"/>
</dbReference>
<feature type="region of interest" description="Disordered" evidence="4">
    <location>
        <begin position="977"/>
        <end position="997"/>
    </location>
</feature>
<dbReference type="FunFam" id="1.25.40.180:FF:000104">
    <property type="entry name" value="Nonsense-mediated mRNA decay protein 2"/>
    <property type="match status" value="1"/>
</dbReference>
<dbReference type="GeneID" id="11496786"/>
<evidence type="ECO:0000256" key="3">
    <source>
        <dbReference type="SAM" id="Coils"/>
    </source>
</evidence>
<dbReference type="PANTHER" id="PTHR12839:SF7">
    <property type="entry name" value="REGULATOR OF NONSENSE TRANSCRIPTS 2"/>
    <property type="match status" value="1"/>
</dbReference>
<evidence type="ECO:0000256" key="2">
    <source>
        <dbReference type="ARBA" id="ARBA00022490"/>
    </source>
</evidence>
<name>G0W7U0_NAUDC</name>
<dbReference type="GO" id="GO:0005737">
    <property type="term" value="C:cytoplasm"/>
    <property type="evidence" value="ECO:0007669"/>
    <property type="project" value="UniProtKB-SubCell"/>
</dbReference>
<dbReference type="EMBL" id="HE580269">
    <property type="protein sequence ID" value="CCD23851.1"/>
    <property type="molecule type" value="Genomic_DNA"/>
</dbReference>
<dbReference type="GO" id="GO:0035145">
    <property type="term" value="C:exon-exon junction complex"/>
    <property type="evidence" value="ECO:0007669"/>
    <property type="project" value="TreeGrafter"/>
</dbReference>
<proteinExistence type="predicted"/>
<feature type="compositionally biased region" description="Basic and acidic residues" evidence="4">
    <location>
        <begin position="978"/>
        <end position="987"/>
    </location>
</feature>
<feature type="domain" description="MIF4G" evidence="5">
    <location>
        <begin position="372"/>
        <end position="560"/>
    </location>
</feature>
<feature type="compositionally biased region" description="Acidic residues" evidence="4">
    <location>
        <begin position="850"/>
        <end position="883"/>
    </location>
</feature>
<feature type="compositionally biased region" description="Acidic residues" evidence="4">
    <location>
        <begin position="908"/>
        <end position="929"/>
    </location>
</feature>
<evidence type="ECO:0000256" key="1">
    <source>
        <dbReference type="ARBA" id="ARBA00004496"/>
    </source>
</evidence>
<feature type="domain" description="MIF4G" evidence="5">
    <location>
        <begin position="577"/>
        <end position="788"/>
    </location>
</feature>
<dbReference type="eggNOG" id="KOG2051">
    <property type="taxonomic scope" value="Eukaryota"/>
</dbReference>
<sequence length="1080" mass="125473">MDNLRRKELHELNTRAWAGEEVYQLKSQKLDSSIKRNTGFIKKLKKGFVKESTPSLLKELSELSLEKYLSEVIATVNEVLYSISNKNDDIISAVEIISALHQRFNQRFTCELFQLFLNNFENPTIEKSTEKEELLRITRLKAKTNILTELYLVGVFTSLENTNSKDALPAYLQRKVRRKEPIIFSVLKENLNYRFKLGYTTILATSFIKRYPMLIENEDTPLDDIIYDTTLKASLQTLFKVFSEAVFTRTKDLNKQINKLTKAHQKCQIRTGKSTDEYSEERDGLVPIFDRFKIASDTFAEFFKIEPLNLENVNDVNESLDEANTAPIVANAGSSIAEKLWENEEVRKFYEVLPSIDEIVEQSKKENKIGTADQINSFFHSLDKIDTKEEIDQISIDYWTSGIDNKATRNRLLKFFIETQDWSKIKVYARFLATTNKYLPEVTEEFIKYLDNGFRSQLHSNRINVKNIIFYSEMMKFMLIPSFMIFHKIRSLILNMLIPNNIEILTVFLEHSGKFLINKPELKPQMEKMVQLIQEKKRDRQLNLNTKSALENIMALLYPPSMKSLNVDKKEYTPEQQFFRILIRSELSNIDPRYAIKILRKAHWENPETTRTLFSLFTKPGKINYQNLPTMAKLLNGLFTYHREFIIKCIDQILENIEGGLETNLYAENRHRVANVKYLTEIFNMEMIKSDVLLAKLYQILQFGHQNGQPNPFSLNELDPPDNYFRIQLTTTALLSLKRFPSTLLKKLKIFLPFFDYYIFTKNQPLPKEVEFRIIESLDNLDTLGKIKFNRSGSLYESAQKLGTLVRKVTPGTKNNKKETSVRGDSMVQVFKNARLQNMSEDKDTGESAGDSEEEEEENDEGIEFPDDSDDEATLNINDDEDTERVRDLHGGSEGEESGENDSSSESNDTDDDNDDSDDGSNEDESDKEEDFRDIDADRNAELKRMYGEYKKKLKAEEERKVEDELEKQFKQILQESMETRKTEKSSGGKIPMIGNIPNKQDIIPIATKDNDIARQPAYVSEKPNKVKFTFLARSGKKTQSRQLELPTNIKFVSDVLEEEERLKSEREKIRKIVLQRSFD</sequence>
<keyword evidence="2" id="KW-0963">Cytoplasm</keyword>
<dbReference type="KEGG" id="ndi:NDAI_0C01910"/>
<dbReference type="STRING" id="1071378.G0W7U0"/>
<evidence type="ECO:0000313" key="7">
    <source>
        <dbReference type="Proteomes" id="UP000000689"/>
    </source>
</evidence>
<reference evidence="6 7" key="1">
    <citation type="journal article" date="2011" name="Proc. Natl. Acad. Sci. U.S.A.">
        <title>Evolutionary erosion of yeast sex chromosomes by mating-type switching accidents.</title>
        <authorList>
            <person name="Gordon J.L."/>
            <person name="Armisen D."/>
            <person name="Proux-Wera E."/>
            <person name="Oheigeartaigh S.S."/>
            <person name="Byrne K.P."/>
            <person name="Wolfe K.H."/>
        </authorList>
    </citation>
    <scope>NUCLEOTIDE SEQUENCE [LARGE SCALE GENOMIC DNA]</scope>
    <source>
        <strain evidence="7">ATCC 10597 / BCRC 20456 / CBS 421 / NBRC 0211 / NRRL Y-12639</strain>
    </source>
</reference>
<feature type="region of interest" description="Disordered" evidence="4">
    <location>
        <begin position="834"/>
        <end position="940"/>
    </location>
</feature>
<dbReference type="SMART" id="SM00543">
    <property type="entry name" value="MIF4G"/>
    <property type="match status" value="3"/>
</dbReference>
<dbReference type="SUPFAM" id="SSF48371">
    <property type="entry name" value="ARM repeat"/>
    <property type="match status" value="2"/>
</dbReference>
<organism evidence="6 7">
    <name type="scientific">Naumovozyma dairenensis (strain ATCC 10597 / BCRC 20456 / CBS 421 / NBRC 0211 / NRRL Y-12639)</name>
    <name type="common">Saccharomyces dairenensis</name>
    <dbReference type="NCBI Taxonomy" id="1071378"/>
    <lineage>
        <taxon>Eukaryota</taxon>
        <taxon>Fungi</taxon>
        <taxon>Dikarya</taxon>
        <taxon>Ascomycota</taxon>
        <taxon>Saccharomycotina</taxon>
        <taxon>Saccharomycetes</taxon>
        <taxon>Saccharomycetales</taxon>
        <taxon>Saccharomycetaceae</taxon>
        <taxon>Naumovozyma</taxon>
    </lineage>
</organism>
<evidence type="ECO:0000259" key="5">
    <source>
        <dbReference type="SMART" id="SM00543"/>
    </source>
</evidence>
<dbReference type="OrthoDB" id="27832at2759"/>
<dbReference type="Proteomes" id="UP000000689">
    <property type="component" value="Chromosome 3"/>
</dbReference>
<dbReference type="RefSeq" id="XP_003669094.1">
    <property type="nucleotide sequence ID" value="XM_003669046.1"/>
</dbReference>
<keyword evidence="3" id="KW-0175">Coiled coil</keyword>
<dbReference type="OMA" id="DFQHHQI"/>
<keyword evidence="7" id="KW-1185">Reference proteome</keyword>
<comment type="subcellular location">
    <subcellularLocation>
        <location evidence="1">Cytoplasm</location>
    </subcellularLocation>
</comment>
<dbReference type="Pfam" id="PF02854">
    <property type="entry name" value="MIF4G"/>
    <property type="match status" value="3"/>
</dbReference>
<dbReference type="PANTHER" id="PTHR12839">
    <property type="entry name" value="NONSENSE-MEDIATED MRNA DECAY PROTEIN 2 UP-FRAMESHIFT SUPPRESSOR 2"/>
    <property type="match status" value="1"/>
</dbReference>
<dbReference type="InterPro" id="IPR039762">
    <property type="entry name" value="Nmd2/UPF2"/>
</dbReference>
<dbReference type="InterPro" id="IPR007193">
    <property type="entry name" value="Upf2/Nmd2_C"/>
</dbReference>
<dbReference type="GO" id="GO:0003723">
    <property type="term" value="F:RNA binding"/>
    <property type="evidence" value="ECO:0007669"/>
    <property type="project" value="InterPro"/>
</dbReference>
<dbReference type="HOGENOM" id="CLU_002633_1_0_1"/>
<dbReference type="Gene3D" id="1.25.40.180">
    <property type="match status" value="3"/>
</dbReference>